<dbReference type="InterPro" id="IPR012001">
    <property type="entry name" value="Thiamin_PyroP_enz_TPP-bd_dom"/>
</dbReference>
<evidence type="ECO:0000256" key="1">
    <source>
        <dbReference type="ARBA" id="ARBA00001041"/>
    </source>
</evidence>
<keyword evidence="9 12" id="KW-0786">Thiamine pyrophosphate</keyword>
<evidence type="ECO:0000313" key="17">
    <source>
        <dbReference type="Proteomes" id="UP000452235"/>
    </source>
</evidence>
<keyword evidence="17" id="KW-1185">Reference proteome</keyword>
<keyword evidence="8 11" id="KW-0460">Magnesium</keyword>
<dbReference type="SUPFAM" id="SSF52518">
    <property type="entry name" value="Thiamin diphosphate-binding fold (THDP-binding)"/>
    <property type="match status" value="2"/>
</dbReference>
<evidence type="ECO:0000256" key="10">
    <source>
        <dbReference type="ARBA" id="ARBA00023239"/>
    </source>
</evidence>
<dbReference type="EC" id="4.1.1.1" evidence="4"/>
<comment type="catalytic activity">
    <reaction evidence="1">
        <text>a 2-oxocarboxylate + H(+) = an aldehyde + CO2</text>
        <dbReference type="Rhea" id="RHEA:11628"/>
        <dbReference type="ChEBI" id="CHEBI:15378"/>
        <dbReference type="ChEBI" id="CHEBI:16526"/>
        <dbReference type="ChEBI" id="CHEBI:17478"/>
        <dbReference type="ChEBI" id="CHEBI:35179"/>
        <dbReference type="EC" id="4.1.1.1"/>
    </reaction>
</comment>
<dbReference type="Pfam" id="PF00205">
    <property type="entry name" value="TPP_enzyme_M"/>
    <property type="match status" value="1"/>
</dbReference>
<feature type="binding site" evidence="11">
    <location>
        <position position="536"/>
    </location>
    <ligand>
        <name>Mg(2+)</name>
        <dbReference type="ChEBI" id="CHEBI:18420"/>
    </ligand>
</feature>
<feature type="domain" description="Thiamine pyrophosphate enzyme TPP-binding" evidence="14">
    <location>
        <begin position="463"/>
        <end position="546"/>
    </location>
</feature>
<reference evidence="16 17" key="1">
    <citation type="submission" date="2020-01" db="EMBL/GenBank/DDBJ databases">
        <title>Aspergillus terreus IFO 6365 whole genome shotgun sequence.</title>
        <authorList>
            <person name="Kanamasa S."/>
            <person name="Takahashi H."/>
        </authorList>
    </citation>
    <scope>NUCLEOTIDE SEQUENCE [LARGE SCALE GENOMIC DNA]</scope>
    <source>
        <strain evidence="16 17">IFO 6365</strain>
    </source>
</reference>
<dbReference type="EMBL" id="BLJY01000004">
    <property type="protein sequence ID" value="GFF15258.1"/>
    <property type="molecule type" value="Genomic_DNA"/>
</dbReference>
<feature type="domain" description="Thiamine pyrophosphate enzyme N-terminal TPP-binding" evidence="15">
    <location>
        <begin position="73"/>
        <end position="184"/>
    </location>
</feature>
<dbReference type="GO" id="GO:0004737">
    <property type="term" value="F:pyruvate decarboxylase activity"/>
    <property type="evidence" value="ECO:0007669"/>
    <property type="project" value="UniProtKB-EC"/>
</dbReference>
<evidence type="ECO:0000259" key="15">
    <source>
        <dbReference type="Pfam" id="PF02776"/>
    </source>
</evidence>
<dbReference type="InterPro" id="IPR012110">
    <property type="entry name" value="PDC/IPDC-like"/>
</dbReference>
<name>A0A5M3YR92_ASPTE</name>
<dbReference type="GO" id="GO:0000287">
    <property type="term" value="F:magnesium ion binding"/>
    <property type="evidence" value="ECO:0007669"/>
    <property type="project" value="InterPro"/>
</dbReference>
<dbReference type="VEuPathDB" id="FungiDB:ATEG_09124"/>
<dbReference type="PIRSF" id="PIRSF036565">
    <property type="entry name" value="Pyruvt_ip_decrb"/>
    <property type="match status" value="1"/>
</dbReference>
<dbReference type="CDD" id="cd02005">
    <property type="entry name" value="TPP_PDC_IPDC"/>
    <property type="match status" value="1"/>
</dbReference>
<dbReference type="InterPro" id="IPR000399">
    <property type="entry name" value="TPP-bd_CS"/>
</dbReference>
<keyword evidence="10" id="KW-0456">Lyase</keyword>
<evidence type="ECO:0000256" key="4">
    <source>
        <dbReference type="ARBA" id="ARBA00013202"/>
    </source>
</evidence>
<keyword evidence="7" id="KW-0210">Decarboxylase</keyword>
<comment type="cofactor">
    <cofactor evidence="2">
        <name>thiamine diphosphate</name>
        <dbReference type="ChEBI" id="CHEBI:58937"/>
    </cofactor>
</comment>
<protein>
    <recommendedName>
        <fullName evidence="5">Pyruvate decarboxylase</fullName>
        <ecNumber evidence="4">4.1.1.1</ecNumber>
    </recommendedName>
</protein>
<dbReference type="InterPro" id="IPR047213">
    <property type="entry name" value="TPP_PYR_PDC_IPDC-like"/>
</dbReference>
<organism evidence="16 17">
    <name type="scientific">Aspergillus terreus</name>
    <dbReference type="NCBI Taxonomy" id="33178"/>
    <lineage>
        <taxon>Eukaryota</taxon>
        <taxon>Fungi</taxon>
        <taxon>Dikarya</taxon>
        <taxon>Ascomycota</taxon>
        <taxon>Pezizomycotina</taxon>
        <taxon>Eurotiomycetes</taxon>
        <taxon>Eurotiomycetidae</taxon>
        <taxon>Eurotiales</taxon>
        <taxon>Aspergillaceae</taxon>
        <taxon>Aspergillus</taxon>
        <taxon>Aspergillus subgen. Circumdati</taxon>
    </lineage>
</organism>
<dbReference type="SUPFAM" id="SSF52467">
    <property type="entry name" value="DHS-like NAD/FAD-binding domain"/>
    <property type="match status" value="1"/>
</dbReference>
<gene>
    <name evidence="16" type="ORF">ATEIFO6365_0004037700</name>
</gene>
<dbReference type="InterPro" id="IPR029061">
    <property type="entry name" value="THDP-binding"/>
</dbReference>
<dbReference type="Gene3D" id="3.40.50.1220">
    <property type="entry name" value="TPP-binding domain"/>
    <property type="match status" value="1"/>
</dbReference>
<evidence type="ECO:0000256" key="3">
    <source>
        <dbReference type="ARBA" id="ARBA00007812"/>
    </source>
</evidence>
<comment type="caution">
    <text evidence="16">The sequence shown here is derived from an EMBL/GenBank/DDBJ whole genome shotgun (WGS) entry which is preliminary data.</text>
</comment>
<dbReference type="GO" id="GO:0030976">
    <property type="term" value="F:thiamine pyrophosphate binding"/>
    <property type="evidence" value="ECO:0007669"/>
    <property type="project" value="InterPro"/>
</dbReference>
<dbReference type="PROSITE" id="PS00187">
    <property type="entry name" value="TPP_ENZYMES"/>
    <property type="match status" value="1"/>
</dbReference>
<evidence type="ECO:0000256" key="2">
    <source>
        <dbReference type="ARBA" id="ARBA00001964"/>
    </source>
</evidence>
<feature type="binding site" evidence="11">
    <location>
        <position position="538"/>
    </location>
    <ligand>
        <name>Mg(2+)</name>
        <dbReference type="ChEBI" id="CHEBI:18420"/>
    </ligand>
</feature>
<evidence type="ECO:0000256" key="12">
    <source>
        <dbReference type="RuleBase" id="RU362132"/>
    </source>
</evidence>
<comment type="similarity">
    <text evidence="3 12">Belongs to the TPP enzyme family.</text>
</comment>
<evidence type="ECO:0000313" key="16">
    <source>
        <dbReference type="EMBL" id="GFF15258.1"/>
    </source>
</evidence>
<dbReference type="OrthoDB" id="3970464at2759"/>
<proteinExistence type="inferred from homology"/>
<evidence type="ECO:0000256" key="11">
    <source>
        <dbReference type="PIRSR" id="PIRSR036565-2"/>
    </source>
</evidence>
<dbReference type="CDD" id="cd07038">
    <property type="entry name" value="TPP_PYR_PDC_IPDC_like"/>
    <property type="match status" value="1"/>
</dbReference>
<evidence type="ECO:0000259" key="13">
    <source>
        <dbReference type="Pfam" id="PF00205"/>
    </source>
</evidence>
<evidence type="ECO:0000256" key="6">
    <source>
        <dbReference type="ARBA" id="ARBA00022723"/>
    </source>
</evidence>
<dbReference type="InterPro" id="IPR012000">
    <property type="entry name" value="Thiamin_PyroP_enz_cen_dom"/>
</dbReference>
<dbReference type="PANTHER" id="PTHR43452">
    <property type="entry name" value="PYRUVATE DECARBOXYLASE"/>
    <property type="match status" value="1"/>
</dbReference>
<dbReference type="Pfam" id="PF02776">
    <property type="entry name" value="TPP_enzyme_N"/>
    <property type="match status" value="1"/>
</dbReference>
<dbReference type="Proteomes" id="UP000452235">
    <property type="component" value="Unassembled WGS sequence"/>
</dbReference>
<evidence type="ECO:0000256" key="8">
    <source>
        <dbReference type="ARBA" id="ARBA00022842"/>
    </source>
</evidence>
<keyword evidence="16" id="KW-0670">Pyruvate</keyword>
<dbReference type="InterPro" id="IPR011766">
    <property type="entry name" value="TPP_enzyme_TPP-bd"/>
</dbReference>
<feature type="binding site" evidence="11">
    <location>
        <position position="509"/>
    </location>
    <ligand>
        <name>Mg(2+)</name>
        <dbReference type="ChEBI" id="CHEBI:18420"/>
    </ligand>
</feature>
<sequence>MSPSGLVTGDVSSAQRVFILKPPGDRLVRATATNPDFSPNDKISGNGENMPRTFRSGIPSPQIQPHFRPDDYNLGTRLAYRMEELGVTDYFAVPGDFNMSLLDELLKNKALRMVGCCNELNAGYAADGYARSSPGRVAVIVVTFMVGGLSLINAIAGAYSEGLRVVVISGCPPQTKLSPDQMVHHTLGTAEKDQSLRMFKEVTAASVRLTGHNPAQALDDAIGRCLDTSRPVYIEIPDDLAQLPCDAPRSLSLRPPALCKTPHTASTIDSIIGVWQAAKKPILLFGPNVRQTVVPDLLVAFIDKLGCPACVQPDGKSLVPEDHPQVLGTFWCTASEPVCEQAVLDSDLWFIVGCRWTDLHTFGAIDPRKESYRILDLQDGVVTMPNGESFQGDPLNSLIEDLVESDIPRKDIPRPCITTVPATLNGSDDENSPLSLPIILRGIQTIVNPNSTIIADTGDSWFNAQLVKLPRGADFQMQMVYCSIGWSLPATLGYHVGRPDKRIILMIGDGSFQMTGQELSTMIRLRANPIIFIFNNLGYAVETAIHDGPYNYYSNWNYASFANSLCNAFHSVPADNPHFDNEIVERCSNPRMFSAQIKTTTDLLMALARAEREPEKLALLECCIKPRDISPAMRRFGKGFGEGRKDKGMNSEV</sequence>
<dbReference type="GO" id="GO:0000949">
    <property type="term" value="P:aromatic amino acid family catabolic process to alcohol via Ehrlich pathway"/>
    <property type="evidence" value="ECO:0007669"/>
    <property type="project" value="TreeGrafter"/>
</dbReference>
<dbReference type="PANTHER" id="PTHR43452:SF1">
    <property type="entry name" value="PYRUVATE DECARBOXYLASE C186.09-RELATED"/>
    <property type="match status" value="1"/>
</dbReference>
<keyword evidence="6 11" id="KW-0479">Metal-binding</keyword>
<dbReference type="InterPro" id="IPR047214">
    <property type="entry name" value="TPP_PDC_IPDC"/>
</dbReference>
<feature type="domain" description="Thiamine pyrophosphate enzyme central" evidence="13">
    <location>
        <begin position="276"/>
        <end position="366"/>
    </location>
</feature>
<evidence type="ECO:0000256" key="7">
    <source>
        <dbReference type="ARBA" id="ARBA00022793"/>
    </source>
</evidence>
<dbReference type="GO" id="GO:0005829">
    <property type="term" value="C:cytosol"/>
    <property type="evidence" value="ECO:0007669"/>
    <property type="project" value="TreeGrafter"/>
</dbReference>
<dbReference type="FunFam" id="3.40.50.970:FF:000024">
    <property type="entry name" value="Pyruvate decarboxylase isozyme"/>
    <property type="match status" value="1"/>
</dbReference>
<accession>A0A5M3YR92</accession>
<dbReference type="Pfam" id="PF02775">
    <property type="entry name" value="TPP_enzyme_C"/>
    <property type="match status" value="1"/>
</dbReference>
<dbReference type="AlphaFoldDB" id="A0A5M3YR92"/>
<evidence type="ECO:0000256" key="5">
    <source>
        <dbReference type="ARBA" id="ARBA00014422"/>
    </source>
</evidence>
<evidence type="ECO:0000256" key="9">
    <source>
        <dbReference type="ARBA" id="ARBA00023052"/>
    </source>
</evidence>
<evidence type="ECO:0000259" key="14">
    <source>
        <dbReference type="Pfam" id="PF02775"/>
    </source>
</evidence>
<dbReference type="Gene3D" id="3.40.50.970">
    <property type="match status" value="2"/>
</dbReference>
<comment type="cofactor">
    <cofactor evidence="11">
        <name>Mg(2+)</name>
        <dbReference type="ChEBI" id="CHEBI:18420"/>
    </cofactor>
    <text evidence="11">Binds 1 Mg(2+) per subunit.</text>
</comment>
<dbReference type="InterPro" id="IPR029035">
    <property type="entry name" value="DHS-like_NAD/FAD-binding_dom"/>
</dbReference>